<dbReference type="GO" id="GO:0016740">
    <property type="term" value="F:transferase activity"/>
    <property type="evidence" value="ECO:0007669"/>
    <property type="project" value="UniProtKB-KW"/>
</dbReference>
<keyword evidence="3" id="KW-1185">Reference proteome</keyword>
<evidence type="ECO:0000313" key="2">
    <source>
        <dbReference type="EMBL" id="RNL41528.1"/>
    </source>
</evidence>
<evidence type="ECO:0000313" key="3">
    <source>
        <dbReference type="Proteomes" id="UP000269591"/>
    </source>
</evidence>
<reference evidence="1" key="3">
    <citation type="journal article" date="2021" name="PeerJ">
        <title>Extensive microbial diversity within the chicken gut microbiome revealed by metagenomics and culture.</title>
        <authorList>
            <person name="Gilroy R."/>
            <person name="Ravi A."/>
            <person name="Getino M."/>
            <person name="Pursley I."/>
            <person name="Horton D.L."/>
            <person name="Alikhan N.F."/>
            <person name="Baker D."/>
            <person name="Gharbi K."/>
            <person name="Hall N."/>
            <person name="Watson M."/>
            <person name="Adriaenssens E.M."/>
            <person name="Foster-Nyarko E."/>
            <person name="Jarju S."/>
            <person name="Secka A."/>
            <person name="Antonio M."/>
            <person name="Oren A."/>
            <person name="Chaudhuri R.R."/>
            <person name="La Ragione R."/>
            <person name="Hildebrand F."/>
            <person name="Pallen M.J."/>
        </authorList>
    </citation>
    <scope>NUCLEOTIDE SEQUENCE</scope>
    <source>
        <strain evidence="1">ChiGjej6B6-11269</strain>
    </source>
</reference>
<sequence>MGLQAEETLGIADFDELSNYLRAHTRVFMEVEGKTFYLTHTDGYWRAQDCAVMNDKGHFTDCSDLVPTLSEFMALKWLDGKSVEDVYGDAKFYKSIQED</sequence>
<dbReference type="Proteomes" id="UP000269591">
    <property type="component" value="Unassembled WGS sequence"/>
</dbReference>
<gene>
    <name evidence="2" type="ORF">DMP06_02855</name>
    <name evidence="1" type="ORF">K8U77_00470</name>
</gene>
<accession>A0A3N0B3J0</accession>
<proteinExistence type="predicted"/>
<keyword evidence="2" id="KW-0808">Transferase</keyword>
<protein>
    <submittedName>
        <fullName evidence="2">CDP-alcohol phosphatidyltransferase</fullName>
    </submittedName>
</protein>
<dbReference type="Proteomes" id="UP000786989">
    <property type="component" value="Unassembled WGS sequence"/>
</dbReference>
<dbReference type="EMBL" id="DYWI01000007">
    <property type="protein sequence ID" value="HJF64580.1"/>
    <property type="molecule type" value="Genomic_DNA"/>
</dbReference>
<name>A0A3N0B3J0_9ACTN</name>
<organism evidence="2 3">
    <name type="scientific">Slackia equolifaciens</name>
    <dbReference type="NCBI Taxonomy" id="498718"/>
    <lineage>
        <taxon>Bacteria</taxon>
        <taxon>Bacillati</taxon>
        <taxon>Actinomycetota</taxon>
        <taxon>Coriobacteriia</taxon>
        <taxon>Eggerthellales</taxon>
        <taxon>Eggerthellaceae</taxon>
        <taxon>Slackia</taxon>
    </lineage>
</organism>
<reference evidence="2" key="2">
    <citation type="journal article" date="2019" name="Microbiol. Resour. Announc.">
        <title>Draft Genome Sequences of Type Strains of Gordonibacter faecihominis, Paraeggerthella hongkongensis, Parvibacter caecicola,Slackia equolifaciens, Slackia faecicanis, and Slackia isoflavoniconvertens.</title>
        <authorList>
            <person name="Danylec N."/>
            <person name="Stoll D.A."/>
            <person name="Dotsch A."/>
            <person name="Huch M."/>
        </authorList>
    </citation>
    <scope>NUCLEOTIDE SEQUENCE</scope>
    <source>
        <strain evidence="2">DSM 24851</strain>
    </source>
</reference>
<dbReference type="RefSeq" id="WP_123208225.1">
    <property type="nucleotide sequence ID" value="NZ_JBHTHO010000006.1"/>
</dbReference>
<evidence type="ECO:0000313" key="1">
    <source>
        <dbReference type="EMBL" id="HJF64580.1"/>
    </source>
</evidence>
<comment type="caution">
    <text evidence="2">The sequence shown here is derived from an EMBL/GenBank/DDBJ whole genome shotgun (WGS) entry which is preliminary data.</text>
</comment>
<dbReference type="AlphaFoldDB" id="A0A3N0B3J0"/>
<reference evidence="3" key="1">
    <citation type="submission" date="2018-05" db="EMBL/GenBank/DDBJ databases">
        <title>Genome Sequencing of selected type strains of the family Eggerthellaceae.</title>
        <authorList>
            <person name="Danylec N."/>
            <person name="Stoll D.A."/>
            <person name="Doetsch A."/>
            <person name="Huch M."/>
        </authorList>
    </citation>
    <scope>NUCLEOTIDE SEQUENCE [LARGE SCALE GENOMIC DNA]</scope>
    <source>
        <strain evidence="3">DSM 24851</strain>
    </source>
</reference>
<dbReference type="OrthoDB" id="3186342at2"/>
<reference evidence="1" key="4">
    <citation type="submission" date="2021-09" db="EMBL/GenBank/DDBJ databases">
        <authorList>
            <person name="Gilroy R."/>
        </authorList>
    </citation>
    <scope>NUCLEOTIDE SEQUENCE</scope>
    <source>
        <strain evidence="1">ChiGjej6B6-11269</strain>
    </source>
</reference>
<dbReference type="EMBL" id="QIBX01000002">
    <property type="protein sequence ID" value="RNL41528.1"/>
    <property type="molecule type" value="Genomic_DNA"/>
</dbReference>